<dbReference type="AlphaFoldDB" id="A0A2T5MKJ5"/>
<protein>
    <submittedName>
        <fullName evidence="1">Uncharacterized protein</fullName>
    </submittedName>
</protein>
<dbReference type="EMBL" id="QANS01000001">
    <property type="protein sequence ID" value="PTU33101.1"/>
    <property type="molecule type" value="Genomic_DNA"/>
</dbReference>
<sequence length="103" mass="11325">MSDAHAGGCVARTEQALKRDVQSNRVVIGVAISGAERVRGIIDFKIDFAINSSGEVTYAKLKETNAPDKDAVDRIESTFKKIIFDQADCDSQEVRDFLVSVYL</sequence>
<dbReference type="Proteomes" id="UP000244248">
    <property type="component" value="Unassembled WGS sequence"/>
</dbReference>
<name>A0A2T5MKJ5_9GAMM</name>
<comment type="caution">
    <text evidence="1">The sequence shown here is derived from an EMBL/GenBank/DDBJ whole genome shotgun (WGS) entry which is preliminary data.</text>
</comment>
<evidence type="ECO:0000313" key="2">
    <source>
        <dbReference type="Proteomes" id="UP000244248"/>
    </source>
</evidence>
<organism evidence="1 2">
    <name type="scientific">Stenotrophobium rhamnosiphilum</name>
    <dbReference type="NCBI Taxonomy" id="2029166"/>
    <lineage>
        <taxon>Bacteria</taxon>
        <taxon>Pseudomonadati</taxon>
        <taxon>Pseudomonadota</taxon>
        <taxon>Gammaproteobacteria</taxon>
        <taxon>Nevskiales</taxon>
        <taxon>Nevskiaceae</taxon>
        <taxon>Stenotrophobium</taxon>
    </lineage>
</organism>
<gene>
    <name evidence="1" type="ORF">CJD38_03070</name>
</gene>
<reference evidence="1 2" key="1">
    <citation type="submission" date="2018-04" db="EMBL/GenBank/DDBJ databases">
        <title>Novel species isolated from glacier.</title>
        <authorList>
            <person name="Liu Q."/>
            <person name="Xin Y.-H."/>
        </authorList>
    </citation>
    <scope>NUCLEOTIDE SEQUENCE [LARGE SCALE GENOMIC DNA]</scope>
    <source>
        <strain evidence="1 2">GT1R17</strain>
    </source>
</reference>
<evidence type="ECO:0000313" key="1">
    <source>
        <dbReference type="EMBL" id="PTU33101.1"/>
    </source>
</evidence>
<keyword evidence="2" id="KW-1185">Reference proteome</keyword>
<proteinExistence type="predicted"/>
<accession>A0A2T5MKJ5</accession>